<evidence type="ECO:0000256" key="1">
    <source>
        <dbReference type="ARBA" id="ARBA00004141"/>
    </source>
</evidence>
<evidence type="ECO:0000256" key="9">
    <source>
        <dbReference type="SAM" id="Phobius"/>
    </source>
</evidence>
<reference evidence="12 13" key="1">
    <citation type="submission" date="2019-12" db="EMBL/GenBank/DDBJ databases">
        <authorList>
            <person name="Alioto T."/>
            <person name="Alioto T."/>
            <person name="Gomez Garrido J."/>
        </authorList>
    </citation>
    <scope>NUCLEOTIDE SEQUENCE [LARGE SCALE GENOMIC DNA]</scope>
</reference>
<dbReference type="SUPFAM" id="SSF160240">
    <property type="entry name" value="Cation efflux protein cytoplasmic domain-like"/>
    <property type="match status" value="1"/>
</dbReference>
<keyword evidence="7" id="KW-0406">Ion transport</keyword>
<evidence type="ECO:0000256" key="2">
    <source>
        <dbReference type="ARBA" id="ARBA00008873"/>
    </source>
</evidence>
<dbReference type="GO" id="GO:0005385">
    <property type="term" value="F:zinc ion transmembrane transporter activity"/>
    <property type="evidence" value="ECO:0007669"/>
    <property type="project" value="TreeGrafter"/>
</dbReference>
<feature type="domain" description="Cation efflux protein transmembrane" evidence="10">
    <location>
        <begin position="71"/>
        <end position="304"/>
    </location>
</feature>
<dbReference type="InterPro" id="IPR050681">
    <property type="entry name" value="CDF/SLC30A"/>
</dbReference>
<dbReference type="InterPro" id="IPR058533">
    <property type="entry name" value="Cation_efflux_TM"/>
</dbReference>
<feature type="transmembrane region" description="Helical" evidence="9">
    <location>
        <begin position="103"/>
        <end position="121"/>
    </location>
</feature>
<protein>
    <submittedName>
        <fullName evidence="12">Metal tolerance B</fullName>
    </submittedName>
</protein>
<evidence type="ECO:0000259" key="11">
    <source>
        <dbReference type="Pfam" id="PF16916"/>
    </source>
</evidence>
<dbReference type="Pfam" id="PF01545">
    <property type="entry name" value="Cation_efflux"/>
    <property type="match status" value="1"/>
</dbReference>
<dbReference type="Pfam" id="PF16916">
    <property type="entry name" value="ZT_dimer"/>
    <property type="match status" value="1"/>
</dbReference>
<proteinExistence type="inferred from homology"/>
<feature type="transmembrane region" description="Helical" evidence="9">
    <location>
        <begin position="247"/>
        <end position="268"/>
    </location>
</feature>
<feature type="transmembrane region" description="Helical" evidence="9">
    <location>
        <begin position="133"/>
        <end position="155"/>
    </location>
</feature>
<comment type="caution">
    <text evidence="12">The sequence shown here is derived from an EMBL/GenBank/DDBJ whole genome shotgun (WGS) entry which is preliminary data.</text>
</comment>
<keyword evidence="5" id="KW-0864">Zinc transport</keyword>
<dbReference type="Gramene" id="OE9A061245T1">
    <property type="protein sequence ID" value="OE9A061245C1"/>
    <property type="gene ID" value="OE9A061245"/>
</dbReference>
<evidence type="ECO:0000256" key="3">
    <source>
        <dbReference type="ARBA" id="ARBA00022448"/>
    </source>
</evidence>
<comment type="subcellular location">
    <subcellularLocation>
        <location evidence="1">Membrane</location>
        <topology evidence="1">Multi-pass membrane protein</topology>
    </subcellularLocation>
</comment>
<evidence type="ECO:0000313" key="12">
    <source>
        <dbReference type="EMBL" id="CAA2958670.1"/>
    </source>
</evidence>
<dbReference type="InterPro" id="IPR002524">
    <property type="entry name" value="Cation_efflux"/>
</dbReference>
<feature type="transmembrane region" description="Helical" evidence="9">
    <location>
        <begin position="274"/>
        <end position="296"/>
    </location>
</feature>
<evidence type="ECO:0000259" key="10">
    <source>
        <dbReference type="Pfam" id="PF01545"/>
    </source>
</evidence>
<evidence type="ECO:0000256" key="5">
    <source>
        <dbReference type="ARBA" id="ARBA00022906"/>
    </source>
</evidence>
<dbReference type="OrthoDB" id="9944568at2759"/>
<comment type="similarity">
    <text evidence="2">Belongs to the cation diffusion facilitator (CDF) transporter (TC 2.A.4) family. SLC30A subfamily.</text>
</comment>
<dbReference type="SUPFAM" id="SSF161111">
    <property type="entry name" value="Cation efflux protein transmembrane domain-like"/>
    <property type="match status" value="1"/>
</dbReference>
<dbReference type="InterPro" id="IPR027470">
    <property type="entry name" value="Cation_efflux_CTD"/>
</dbReference>
<feature type="domain" description="Cation efflux protein cytoplasmic" evidence="11">
    <location>
        <begin position="308"/>
        <end position="381"/>
    </location>
</feature>
<organism evidence="12 13">
    <name type="scientific">Olea europaea subsp. europaea</name>
    <dbReference type="NCBI Taxonomy" id="158383"/>
    <lineage>
        <taxon>Eukaryota</taxon>
        <taxon>Viridiplantae</taxon>
        <taxon>Streptophyta</taxon>
        <taxon>Embryophyta</taxon>
        <taxon>Tracheophyta</taxon>
        <taxon>Spermatophyta</taxon>
        <taxon>Magnoliopsida</taxon>
        <taxon>eudicotyledons</taxon>
        <taxon>Gunneridae</taxon>
        <taxon>Pentapetalae</taxon>
        <taxon>asterids</taxon>
        <taxon>lamiids</taxon>
        <taxon>Lamiales</taxon>
        <taxon>Oleaceae</taxon>
        <taxon>Oleeae</taxon>
        <taxon>Olea</taxon>
    </lineage>
</organism>
<dbReference type="Proteomes" id="UP000594638">
    <property type="component" value="Unassembled WGS sequence"/>
</dbReference>
<dbReference type="GO" id="GO:0005886">
    <property type="term" value="C:plasma membrane"/>
    <property type="evidence" value="ECO:0007669"/>
    <property type="project" value="TreeGrafter"/>
</dbReference>
<evidence type="ECO:0000256" key="8">
    <source>
        <dbReference type="ARBA" id="ARBA00023136"/>
    </source>
</evidence>
<dbReference type="InterPro" id="IPR027469">
    <property type="entry name" value="Cation_efflux_TMD_sf"/>
</dbReference>
<gene>
    <name evidence="12" type="ORF">OLEA9_A061245</name>
</gene>
<keyword evidence="5" id="KW-0862">Zinc</keyword>
<keyword evidence="8 9" id="KW-0472">Membrane</keyword>
<keyword evidence="4 9" id="KW-0812">Transmembrane</keyword>
<dbReference type="Gene3D" id="1.20.1510.10">
    <property type="entry name" value="Cation efflux protein transmembrane domain"/>
    <property type="match status" value="1"/>
</dbReference>
<dbReference type="PANTHER" id="PTHR11562">
    <property type="entry name" value="CATION EFFLUX PROTEIN/ ZINC TRANSPORTER"/>
    <property type="match status" value="1"/>
</dbReference>
<dbReference type="EMBL" id="CACTIH010000277">
    <property type="protein sequence ID" value="CAA2958670.1"/>
    <property type="molecule type" value="Genomic_DNA"/>
</dbReference>
<keyword evidence="13" id="KW-1185">Reference proteome</keyword>
<evidence type="ECO:0000256" key="6">
    <source>
        <dbReference type="ARBA" id="ARBA00022989"/>
    </source>
</evidence>
<accession>A0A8S0PXD6</accession>
<evidence type="ECO:0000256" key="4">
    <source>
        <dbReference type="ARBA" id="ARBA00022692"/>
    </source>
</evidence>
<dbReference type="AlphaFoldDB" id="A0A8S0PXD6"/>
<sequence>MKQMEQRGNFDSTELQHLELDVSEVFNGVNGFPQKLQFSCSPTCSFSKQEQNKMDAVQRSKTTAKLSGLMVFYALIMVVEIVGGLKANSLAILTDAAHLLSDIVGFSISLFTVWVSGWEATPQHSFGFNRLEVLGALLSVQMIWLISGTLIYEAINRLIHKSTKVNGNLMFAVAAFGFVVNFLMVVWLGHDHSHHSHSHQHHACEPEDHHHKPEVLCAGNEEERMKLVASSTHNYAEMANINIQGAYLHLVTDLIQSVGVMIAGSIIWLKPEWLVVDLLCTIIFSVIALCTTFPMLKNVFSILMERAPTEIDIACVENGLKLIRGVNDVHDLHVWAITVGKNVLACHVVVEPGASPNEILQSIREYCEKTFKIHHVTIQIEDGL</sequence>
<dbReference type="PANTHER" id="PTHR11562:SF54">
    <property type="entry name" value="METAL TOLERANCE PROTEIN B"/>
    <property type="match status" value="1"/>
</dbReference>
<feature type="transmembrane region" description="Helical" evidence="9">
    <location>
        <begin position="63"/>
        <end position="83"/>
    </location>
</feature>
<dbReference type="GO" id="GO:0005773">
    <property type="term" value="C:vacuole"/>
    <property type="evidence" value="ECO:0007669"/>
    <property type="project" value="TreeGrafter"/>
</dbReference>
<feature type="transmembrane region" description="Helical" evidence="9">
    <location>
        <begin position="167"/>
        <end position="188"/>
    </location>
</feature>
<dbReference type="NCBIfam" id="TIGR01297">
    <property type="entry name" value="CDF"/>
    <property type="match status" value="1"/>
</dbReference>
<evidence type="ECO:0000256" key="7">
    <source>
        <dbReference type="ARBA" id="ARBA00023065"/>
    </source>
</evidence>
<dbReference type="InterPro" id="IPR036837">
    <property type="entry name" value="Cation_efflux_CTD_sf"/>
</dbReference>
<evidence type="ECO:0000313" key="13">
    <source>
        <dbReference type="Proteomes" id="UP000594638"/>
    </source>
</evidence>
<keyword evidence="3" id="KW-0813">Transport</keyword>
<name>A0A8S0PXD6_OLEEU</name>
<keyword evidence="6 9" id="KW-1133">Transmembrane helix</keyword>